<dbReference type="AlphaFoldDB" id="E0RRI7"/>
<gene>
    <name evidence="2" type="ordered locus">STHERM_c07310</name>
</gene>
<dbReference type="Proteomes" id="UP000001296">
    <property type="component" value="Chromosome"/>
</dbReference>
<dbReference type="HOGENOM" id="CLU_155700_0_1_12"/>
<dbReference type="EMBL" id="CP001698">
    <property type="protein sequence ID" value="ADN01688.1"/>
    <property type="molecule type" value="Genomic_DNA"/>
</dbReference>
<dbReference type="Pfam" id="PF10135">
    <property type="entry name" value="Rod-binding"/>
    <property type="match status" value="1"/>
</dbReference>
<sequence>MINPLDLYKIVDTPVPPGLPRKEDPKLKEATEEFEALFVKMMVDQMRKGVPRSGLLEKNMAEEVFEDMLYDEYARLMAKTTRFGLAEMLYKELSG</sequence>
<reference evidence="2 3" key="2">
    <citation type="journal article" date="2010" name="J. Bacteriol.">
        <title>Genome sequence of the polysaccharide-degrading, thermophilic anaerobe Spirochaeta thermophila DSM 6192.</title>
        <authorList>
            <person name="Angelov A."/>
            <person name="Liebl S."/>
            <person name="Ballschmiter M."/>
            <person name="Bomeke M."/>
            <person name="Lehmann R."/>
            <person name="Liesegang H."/>
            <person name="Daniel R."/>
            <person name="Liebl W."/>
        </authorList>
    </citation>
    <scope>NUCLEOTIDE SEQUENCE [LARGE SCALE GENOMIC DNA]</scope>
    <source>
        <strain evidence="3">ATCC 49972 / DSM 6192 / RI 19.B1</strain>
    </source>
</reference>
<organism evidence="2 3">
    <name type="scientific">Winmispira thermophila (strain ATCC 49972 / DSM 6192 / RI 19.B1)</name>
    <name type="common">Spirochaeta thermophila</name>
    <dbReference type="NCBI Taxonomy" id="665571"/>
    <lineage>
        <taxon>Bacteria</taxon>
        <taxon>Pseudomonadati</taxon>
        <taxon>Spirochaetota</taxon>
        <taxon>Spirochaetia</taxon>
        <taxon>Winmispirales</taxon>
        <taxon>Winmispiraceae</taxon>
        <taxon>Winmispira</taxon>
    </lineage>
</organism>
<evidence type="ECO:0000259" key="1">
    <source>
        <dbReference type="Pfam" id="PF10135"/>
    </source>
</evidence>
<feature type="domain" description="Flagellar protein FlgJ N-terminal" evidence="1">
    <location>
        <begin position="45"/>
        <end position="91"/>
    </location>
</feature>
<reference key="1">
    <citation type="submission" date="2009-08" db="EMBL/GenBank/DDBJ databases">
        <title>The genome sequence of Spirochaeta thermophila DSM6192.</title>
        <authorList>
            <person name="Angelov A."/>
            <person name="Mientus M."/>
            <person name="Wittenberg S."/>
            <person name="Lehmann R."/>
            <person name="Liesegang H."/>
            <person name="Daniel R."/>
            <person name="Liebl W."/>
        </authorList>
    </citation>
    <scope>NUCLEOTIDE SEQUENCE</scope>
    <source>
        <strain>DSM 6192</strain>
    </source>
</reference>
<evidence type="ECO:0000313" key="3">
    <source>
        <dbReference type="Proteomes" id="UP000001296"/>
    </source>
</evidence>
<accession>E0RRI7</accession>
<evidence type="ECO:0000313" key="2">
    <source>
        <dbReference type="EMBL" id="ADN01688.1"/>
    </source>
</evidence>
<proteinExistence type="predicted"/>
<dbReference type="KEGG" id="sta:STHERM_c07310"/>
<protein>
    <recommendedName>
        <fullName evidence="1">Flagellar protein FlgJ N-terminal domain-containing protein</fullName>
    </recommendedName>
</protein>
<dbReference type="InterPro" id="IPR019301">
    <property type="entry name" value="Flagellar_prot_FlgJ_N"/>
</dbReference>
<name>E0RRI7_WINT6</name>
<dbReference type="eggNOG" id="COG3951">
    <property type="taxonomic scope" value="Bacteria"/>
</dbReference>
<dbReference type="PaxDb" id="665571-STHERM_c07310"/>
<dbReference type="RefSeq" id="WP_013313529.1">
    <property type="nucleotide sequence ID" value="NC_014484.1"/>
</dbReference>